<dbReference type="Proteomes" id="UP001596113">
    <property type="component" value="Unassembled WGS sequence"/>
</dbReference>
<dbReference type="Gene3D" id="2.40.128.20">
    <property type="match status" value="1"/>
</dbReference>
<keyword evidence="2" id="KW-1185">Reference proteome</keyword>
<evidence type="ECO:0000313" key="1">
    <source>
        <dbReference type="EMBL" id="MFC5402500.1"/>
    </source>
</evidence>
<gene>
    <name evidence="1" type="ORF">ACFPOF_07095</name>
</gene>
<accession>A0ABW0HQL4</accession>
<comment type="caution">
    <text evidence="1">The sequence shown here is derived from an EMBL/GenBank/DDBJ whole genome shotgun (WGS) entry which is preliminary data.</text>
</comment>
<dbReference type="RefSeq" id="WP_378131009.1">
    <property type="nucleotide sequence ID" value="NZ_JBHSMI010000013.1"/>
</dbReference>
<dbReference type="InterPro" id="IPR012674">
    <property type="entry name" value="Calycin"/>
</dbReference>
<proteinExistence type="predicted"/>
<name>A0ABW0HQL4_9BACL</name>
<dbReference type="SUPFAM" id="SSF50814">
    <property type="entry name" value="Lipocalins"/>
    <property type="match status" value="1"/>
</dbReference>
<evidence type="ECO:0000313" key="2">
    <source>
        <dbReference type="Proteomes" id="UP001596113"/>
    </source>
</evidence>
<organism evidence="1 2">
    <name type="scientific">Cohnella soli</name>
    <dbReference type="NCBI Taxonomy" id="425005"/>
    <lineage>
        <taxon>Bacteria</taxon>
        <taxon>Bacillati</taxon>
        <taxon>Bacillota</taxon>
        <taxon>Bacilli</taxon>
        <taxon>Bacillales</taxon>
        <taxon>Paenibacillaceae</taxon>
        <taxon>Cohnella</taxon>
    </lineage>
</organism>
<protein>
    <submittedName>
        <fullName evidence="1">DUF1934 domain-containing protein</fullName>
    </submittedName>
</protein>
<reference evidence="2" key="1">
    <citation type="journal article" date="2019" name="Int. J. Syst. Evol. Microbiol.">
        <title>The Global Catalogue of Microorganisms (GCM) 10K type strain sequencing project: providing services to taxonomists for standard genome sequencing and annotation.</title>
        <authorList>
            <consortium name="The Broad Institute Genomics Platform"/>
            <consortium name="The Broad Institute Genome Sequencing Center for Infectious Disease"/>
            <person name="Wu L."/>
            <person name="Ma J."/>
        </authorList>
    </citation>
    <scope>NUCLEOTIDE SEQUENCE [LARGE SCALE GENOMIC DNA]</scope>
    <source>
        <strain evidence="2">CGMCC 1.18575</strain>
    </source>
</reference>
<sequence>MPDKKSVTVGFRSRQQDGETVLAGLPGELFRLTEGWALAYKEPPDENGKETNNTLFVRAGELRLRRRGTVDYEQVFRVGENGVPGEMTTPYGSHAVMARTFRLASDLSEAGGWVEWEYELMLHDQTAGNFHVRLDIKG</sequence>
<dbReference type="EMBL" id="JBHSMI010000013">
    <property type="protein sequence ID" value="MFC5402500.1"/>
    <property type="molecule type" value="Genomic_DNA"/>
</dbReference>
<dbReference type="Pfam" id="PF09148">
    <property type="entry name" value="DUF1934"/>
    <property type="match status" value="1"/>
</dbReference>
<dbReference type="InterPro" id="IPR015231">
    <property type="entry name" value="DUF1934"/>
</dbReference>